<dbReference type="AlphaFoldDB" id="A0A6I9UQY6"/>
<name>A0A6I9UQY6_SESIN</name>
<dbReference type="KEGG" id="sind:110011219"/>
<dbReference type="InterPro" id="IPR024943">
    <property type="entry name" value="Enhancer_polycomb"/>
</dbReference>
<dbReference type="PANTHER" id="PTHR14898">
    <property type="entry name" value="ENHANCER OF POLYCOMB"/>
    <property type="match status" value="1"/>
</dbReference>
<dbReference type="GO" id="GO:0006357">
    <property type="term" value="P:regulation of transcription by RNA polymerase II"/>
    <property type="evidence" value="ECO:0007669"/>
    <property type="project" value="InterPro"/>
</dbReference>
<dbReference type="InterPro" id="IPR019542">
    <property type="entry name" value="Enhancer_polycomb-like_N"/>
</dbReference>
<reference evidence="9" key="1">
    <citation type="submission" date="2025-08" db="UniProtKB">
        <authorList>
            <consortium name="RefSeq"/>
        </authorList>
    </citation>
    <scope>IDENTIFICATION</scope>
</reference>
<evidence type="ECO:0000259" key="7">
    <source>
        <dbReference type="Pfam" id="PF10513"/>
    </source>
</evidence>
<keyword evidence="4 6" id="KW-0804">Transcription</keyword>
<dbReference type="FunCoup" id="A0A6I9UQY6">
    <property type="interactions" value="2017"/>
</dbReference>
<evidence type="ECO:0000313" key="8">
    <source>
        <dbReference type="Proteomes" id="UP000504604"/>
    </source>
</evidence>
<evidence type="ECO:0000256" key="3">
    <source>
        <dbReference type="ARBA" id="ARBA00023015"/>
    </source>
</evidence>
<dbReference type="RefSeq" id="XP_011102180.1">
    <property type="nucleotide sequence ID" value="XM_011103878.2"/>
</dbReference>
<dbReference type="Proteomes" id="UP000504604">
    <property type="component" value="Unplaced"/>
</dbReference>
<dbReference type="Pfam" id="PF10513">
    <property type="entry name" value="EPL1"/>
    <property type="match status" value="1"/>
</dbReference>
<dbReference type="OrthoDB" id="435275at2759"/>
<keyword evidence="3 6" id="KW-0805">Transcription regulation</keyword>
<sequence>MPSVGMRRTTRVFGARVLRSGRRLWTEPHEGSKYVRAAHGENKWTELIDNSADGGGDAGDHRKDMWQDNENGAFVDMTAEARAEECVSEGMVEAKDVDRMCGIVYRRKRMRMELGLTEDKRYGKKFVRKQWRKKSRATESFEICGDFWDPVSRSQELAIVVNGSSYDYGYWVACFLSSLLSYMTRVRIGMRRLRAFVLSKPIFDAFSSCGVLFLQDSITAKNPGICLISGSRSLIPLISVDFTSIPSFFIRMQTSMHLRSAHLACLLVAHSTDIYENDEKVTDLVDDAGETSFQIPSRDHRDCISVAYQISPERDISYTDAVVSGNDTSESRALSHSAVGLPKSALRNLQLRNSRNIQKRRSSLRRKRGRPPSAFRAQKASCALSSDFFRARNDSVQLSAAAPSRLLRSSGKRSSTANIKELKSGTVVLTQDLCASRCSANLLITETDKCYREEGAIITLELSSSKQWFLAVMKGGIKRYCLTAQKVMRPSCSNRFTHAVIWTADGGWKLEFPNKQDWSIFKELYKECSERNMQSPAASFIPVPEVQEVSNPVDTSYMPYVRPDSYITVKDDELIRALVKKNAIYDMDSDDEEWLTKLNDELYAGKELRERVKPESFELIIDALEKGLHCNPDEQFDEQAAYEFCMHLERREVIEAIRNYWIKKRKQKRSALVRIFQLYQPRRTQVLPKSVLRKKRSFKRQASQGGRGKQLPLLQAIAAERDALEQQNNTHKVQEAKAAADRFEGLAIQKRQRAQMLMENADLATYKAMMALRIAEAAQISEAPGTVASLFLG</sequence>
<dbReference type="GO" id="GO:0035267">
    <property type="term" value="C:NuA4 histone acetyltransferase complex"/>
    <property type="evidence" value="ECO:0007669"/>
    <property type="project" value="InterPro"/>
</dbReference>
<evidence type="ECO:0000313" key="9">
    <source>
        <dbReference type="RefSeq" id="XP_011102180.1"/>
    </source>
</evidence>
<protein>
    <recommendedName>
        <fullName evidence="6">Enhancer of polycomb-like protein</fullName>
    </recommendedName>
</protein>
<dbReference type="GO" id="GO:0005634">
    <property type="term" value="C:nucleus"/>
    <property type="evidence" value="ECO:0007669"/>
    <property type="project" value="UniProtKB-SubCell"/>
</dbReference>
<evidence type="ECO:0000256" key="2">
    <source>
        <dbReference type="ARBA" id="ARBA00008035"/>
    </source>
</evidence>
<keyword evidence="5 6" id="KW-0539">Nucleus</keyword>
<proteinExistence type="inferred from homology"/>
<organism evidence="8 9">
    <name type="scientific">Sesamum indicum</name>
    <name type="common">Oriental sesame</name>
    <name type="synonym">Sesamum orientale</name>
    <dbReference type="NCBI Taxonomy" id="4182"/>
    <lineage>
        <taxon>Eukaryota</taxon>
        <taxon>Viridiplantae</taxon>
        <taxon>Streptophyta</taxon>
        <taxon>Embryophyta</taxon>
        <taxon>Tracheophyta</taxon>
        <taxon>Spermatophyta</taxon>
        <taxon>Magnoliopsida</taxon>
        <taxon>eudicotyledons</taxon>
        <taxon>Gunneridae</taxon>
        <taxon>Pentapetalae</taxon>
        <taxon>asterids</taxon>
        <taxon>lamiids</taxon>
        <taxon>Lamiales</taxon>
        <taxon>Pedaliaceae</taxon>
        <taxon>Sesamum</taxon>
    </lineage>
</organism>
<evidence type="ECO:0000256" key="6">
    <source>
        <dbReference type="RuleBase" id="RU361124"/>
    </source>
</evidence>
<dbReference type="Gramene" id="SIN_1000308.t">
    <property type="protein sequence ID" value="SIN_1000308.t"/>
    <property type="gene ID" value="SIN_1000308"/>
</dbReference>
<accession>A0A6I9UQY6</accession>
<evidence type="ECO:0000256" key="1">
    <source>
        <dbReference type="ARBA" id="ARBA00004123"/>
    </source>
</evidence>
<keyword evidence="8" id="KW-1185">Reference proteome</keyword>
<dbReference type="GeneID" id="110011219"/>
<gene>
    <name evidence="9" type="primary">LOC110011219</name>
</gene>
<comment type="subcellular location">
    <subcellularLocation>
        <location evidence="1 6">Nucleus</location>
    </subcellularLocation>
</comment>
<dbReference type="InParanoid" id="A0A6I9UQY6"/>
<feature type="domain" description="Enhancer of polycomb-like N-terminal" evidence="7">
    <location>
        <begin position="530"/>
        <end position="626"/>
    </location>
</feature>
<evidence type="ECO:0000256" key="5">
    <source>
        <dbReference type="ARBA" id="ARBA00023242"/>
    </source>
</evidence>
<comment type="similarity">
    <text evidence="2 6">Belongs to the enhancer of polycomb family.</text>
</comment>
<evidence type="ECO:0000256" key="4">
    <source>
        <dbReference type="ARBA" id="ARBA00023163"/>
    </source>
</evidence>